<gene>
    <name evidence="1" type="ORF">CB4_00659</name>
</gene>
<dbReference type="EMBL" id="AP017312">
    <property type="protein sequence ID" value="BAU26532.1"/>
    <property type="molecule type" value="Genomic_DNA"/>
</dbReference>
<dbReference type="Proteomes" id="UP000217696">
    <property type="component" value="Chromosome"/>
</dbReference>
<evidence type="ECO:0000313" key="2">
    <source>
        <dbReference type="Proteomes" id="UP000217696"/>
    </source>
</evidence>
<reference evidence="1 2" key="1">
    <citation type="submission" date="2015-12" db="EMBL/GenBank/DDBJ databases">
        <title>Genome sequence of Aneurinibacillus soli.</title>
        <authorList>
            <person name="Lee J.S."/>
            <person name="Lee K.C."/>
            <person name="Kim K.K."/>
            <person name="Lee B.W."/>
        </authorList>
    </citation>
    <scope>NUCLEOTIDE SEQUENCE [LARGE SCALE GENOMIC DNA]</scope>
    <source>
        <strain evidence="1 2">CB4</strain>
    </source>
</reference>
<protein>
    <submittedName>
        <fullName evidence="1">Uncharacterized protein</fullName>
    </submittedName>
</protein>
<dbReference type="KEGG" id="asoc:CB4_00659"/>
<proteinExistence type="predicted"/>
<name>A0A0U4NBX2_9BACL</name>
<accession>A0A0U4NBX2</accession>
<dbReference type="AlphaFoldDB" id="A0A0U4NBX2"/>
<evidence type="ECO:0000313" key="1">
    <source>
        <dbReference type="EMBL" id="BAU26532.1"/>
    </source>
</evidence>
<sequence length="55" mass="6277">MQKRERIHRKFRIVSTKVTVILQKTADSISRVSGILFILAVPVSSHCPITTPRYP</sequence>
<keyword evidence="2" id="KW-1185">Reference proteome</keyword>
<organism evidence="1 2">
    <name type="scientific">Aneurinibacillus soli</name>
    <dbReference type="NCBI Taxonomy" id="1500254"/>
    <lineage>
        <taxon>Bacteria</taxon>
        <taxon>Bacillati</taxon>
        <taxon>Bacillota</taxon>
        <taxon>Bacilli</taxon>
        <taxon>Bacillales</taxon>
        <taxon>Paenibacillaceae</taxon>
        <taxon>Aneurinibacillus group</taxon>
        <taxon>Aneurinibacillus</taxon>
    </lineage>
</organism>